<dbReference type="GO" id="GO:0000976">
    <property type="term" value="F:transcription cis-regulatory region binding"/>
    <property type="evidence" value="ECO:0007669"/>
    <property type="project" value="TreeGrafter"/>
</dbReference>
<dbReference type="GO" id="GO:0003700">
    <property type="term" value="F:DNA-binding transcription factor activity"/>
    <property type="evidence" value="ECO:0007669"/>
    <property type="project" value="TreeGrafter"/>
</dbReference>
<proteinExistence type="predicted"/>
<dbReference type="OrthoDB" id="2526930at2"/>
<evidence type="ECO:0000256" key="1">
    <source>
        <dbReference type="ARBA" id="ARBA00023015"/>
    </source>
</evidence>
<dbReference type="SUPFAM" id="SSF53822">
    <property type="entry name" value="Periplasmic binding protein-like I"/>
    <property type="match status" value="1"/>
</dbReference>
<dbReference type="InterPro" id="IPR046335">
    <property type="entry name" value="LacI/GalR-like_sensor"/>
</dbReference>
<dbReference type="PANTHER" id="PTHR30146">
    <property type="entry name" value="LACI-RELATED TRANSCRIPTIONAL REPRESSOR"/>
    <property type="match status" value="1"/>
</dbReference>
<dbReference type="Gene3D" id="1.10.260.40">
    <property type="entry name" value="lambda repressor-like DNA-binding domains"/>
    <property type="match status" value="1"/>
</dbReference>
<comment type="caution">
    <text evidence="5">The sequence shown here is derived from an EMBL/GenBank/DDBJ whole genome shotgun (WGS) entry which is preliminary data.</text>
</comment>
<dbReference type="CDD" id="cd01392">
    <property type="entry name" value="HTH_LacI"/>
    <property type="match status" value="1"/>
</dbReference>
<gene>
    <name evidence="5" type="ORF">DQG23_01250</name>
</gene>
<evidence type="ECO:0000256" key="2">
    <source>
        <dbReference type="ARBA" id="ARBA00023125"/>
    </source>
</evidence>
<keyword evidence="3" id="KW-0804">Transcription</keyword>
<keyword evidence="2" id="KW-0238">DNA-binding</keyword>
<dbReference type="AlphaFoldDB" id="A0A329MWJ3"/>
<dbReference type="Proteomes" id="UP000250369">
    <property type="component" value="Unassembled WGS sequence"/>
</dbReference>
<reference evidence="5 6" key="1">
    <citation type="journal article" date="2009" name="Int. J. Syst. Evol. Microbiol.">
        <title>Paenibacillus contaminans sp. nov., isolated from a contaminated laboratory plate.</title>
        <authorList>
            <person name="Chou J.H."/>
            <person name="Lee J.H."/>
            <person name="Lin M.C."/>
            <person name="Chang P.S."/>
            <person name="Arun A.B."/>
            <person name="Young C.C."/>
            <person name="Chen W.M."/>
        </authorList>
    </citation>
    <scope>NUCLEOTIDE SEQUENCE [LARGE SCALE GENOMIC DNA]</scope>
    <source>
        <strain evidence="5 6">CKOBP-6</strain>
    </source>
</reference>
<dbReference type="InterPro" id="IPR028082">
    <property type="entry name" value="Peripla_BP_I"/>
</dbReference>
<dbReference type="PANTHER" id="PTHR30146:SF109">
    <property type="entry name" value="HTH-TYPE TRANSCRIPTIONAL REGULATOR GALS"/>
    <property type="match status" value="1"/>
</dbReference>
<evidence type="ECO:0000313" key="6">
    <source>
        <dbReference type="Proteomes" id="UP000250369"/>
    </source>
</evidence>
<dbReference type="SUPFAM" id="SSF47413">
    <property type="entry name" value="lambda repressor-like DNA-binding domains"/>
    <property type="match status" value="1"/>
</dbReference>
<dbReference type="Gene3D" id="3.40.50.2300">
    <property type="match status" value="2"/>
</dbReference>
<feature type="domain" description="Transcriptional regulator LacI/GalR-like sensor" evidence="4">
    <location>
        <begin position="181"/>
        <end position="339"/>
    </location>
</feature>
<evidence type="ECO:0000259" key="4">
    <source>
        <dbReference type="Pfam" id="PF13377"/>
    </source>
</evidence>
<organism evidence="5 6">
    <name type="scientific">Paenibacillus contaminans</name>
    <dbReference type="NCBI Taxonomy" id="450362"/>
    <lineage>
        <taxon>Bacteria</taxon>
        <taxon>Bacillati</taxon>
        <taxon>Bacillota</taxon>
        <taxon>Bacilli</taxon>
        <taxon>Bacillales</taxon>
        <taxon>Paenibacillaceae</taxon>
        <taxon>Paenibacillus</taxon>
    </lineage>
</organism>
<dbReference type="RefSeq" id="WP_113028972.1">
    <property type="nucleotide sequence ID" value="NZ_QMFB01000001.1"/>
</dbReference>
<dbReference type="Pfam" id="PF13377">
    <property type="entry name" value="Peripla_BP_3"/>
    <property type="match status" value="1"/>
</dbReference>
<name>A0A329MWJ3_9BACL</name>
<evidence type="ECO:0000313" key="5">
    <source>
        <dbReference type="EMBL" id="RAV22863.1"/>
    </source>
</evidence>
<keyword evidence="1" id="KW-0805">Transcription regulation</keyword>
<accession>A0A329MWJ3</accession>
<evidence type="ECO:0000256" key="3">
    <source>
        <dbReference type="ARBA" id="ARBA00023163"/>
    </source>
</evidence>
<dbReference type="EMBL" id="QMFB01000001">
    <property type="protein sequence ID" value="RAV22863.1"/>
    <property type="molecule type" value="Genomic_DNA"/>
</dbReference>
<protein>
    <recommendedName>
        <fullName evidence="4">Transcriptional regulator LacI/GalR-like sensor domain-containing protein</fullName>
    </recommendedName>
</protein>
<sequence length="345" mass="40004">MRKKKDITLQKIADELQLTIHTVSKALRGMPGMSEGTRKQIFETALRLGYKTKDQELSVGYEKLPLLSTKRRRFTMILSHDAPFYQIQFLGIQERIQEWGHSLTGSFLPYLSRDQSEIDRWIDSLDLQYYDGLFIPPIYSEQLERTLLQLPLPKVLINFPPPLANVDSVIWDVSTAVHQSVNHFFSMGHRKILYIGDIYKQRGFRLRWTAFRDAMRQIGVAAEPHQHLTDSSVPYEQWLEELKKKLADGDFTAILCGVRQDLPSIIYTLQSIGLSIPKDISIINVEDLANERFPHQSRPLLLMKEAGRRAAERLLWRIANPAEPYEHIRLQGTFYEGNTVRRISE</sequence>
<keyword evidence="6" id="KW-1185">Reference proteome</keyword>
<dbReference type="InterPro" id="IPR000843">
    <property type="entry name" value="HTH_LacI"/>
</dbReference>
<dbReference type="InterPro" id="IPR010982">
    <property type="entry name" value="Lambda_DNA-bd_dom_sf"/>
</dbReference>